<sequence>MRDAPAGARLLSPRLASLLLVALLILFCAGTRWGRTYPRFAGRSWHALDSGLRVSAEARRRGVLDQTYPFLLYLREMTPPGAVILLPPREFIIAGTGGGFIPLLASPSSAYSFIYPRIPVHFGDRSPHGERIDYILVWDHWGLEWVDPEAPRDEVHRYRLYRWPQGEGAPR</sequence>
<gene>
    <name evidence="1" type="ORF">FJY75_02865</name>
</gene>
<name>A0A938BQ50_UNCEI</name>
<dbReference type="Proteomes" id="UP000748308">
    <property type="component" value="Unassembled WGS sequence"/>
</dbReference>
<dbReference type="AlphaFoldDB" id="A0A938BQ50"/>
<organism evidence="1 2">
    <name type="scientific">Eiseniibacteriota bacterium</name>
    <dbReference type="NCBI Taxonomy" id="2212470"/>
    <lineage>
        <taxon>Bacteria</taxon>
        <taxon>Candidatus Eiseniibacteriota</taxon>
    </lineage>
</organism>
<accession>A0A938BQ50</accession>
<dbReference type="EMBL" id="VGIY01000040">
    <property type="protein sequence ID" value="MBM3316772.1"/>
    <property type="molecule type" value="Genomic_DNA"/>
</dbReference>
<comment type="caution">
    <text evidence="1">The sequence shown here is derived from an EMBL/GenBank/DDBJ whole genome shotgun (WGS) entry which is preliminary data.</text>
</comment>
<protein>
    <submittedName>
        <fullName evidence="1">Uncharacterized protein</fullName>
    </submittedName>
</protein>
<reference evidence="1" key="1">
    <citation type="submission" date="2019-03" db="EMBL/GenBank/DDBJ databases">
        <title>Lake Tanganyika Metagenome-Assembled Genomes (MAGs).</title>
        <authorList>
            <person name="Tran P."/>
        </authorList>
    </citation>
    <scope>NUCLEOTIDE SEQUENCE</scope>
    <source>
        <strain evidence="1">M_DeepCast_400m_m2_100</strain>
    </source>
</reference>
<evidence type="ECO:0000313" key="1">
    <source>
        <dbReference type="EMBL" id="MBM3316772.1"/>
    </source>
</evidence>
<proteinExistence type="predicted"/>
<evidence type="ECO:0000313" key="2">
    <source>
        <dbReference type="Proteomes" id="UP000748308"/>
    </source>
</evidence>